<gene>
    <name evidence="2" type="ORF">I595_2256</name>
</gene>
<protein>
    <submittedName>
        <fullName evidence="2">MOSC domain containing protein</fullName>
    </submittedName>
</protein>
<dbReference type="EMBL" id="LDJX01000004">
    <property type="protein sequence ID" value="KPM31761.1"/>
    <property type="molecule type" value="Genomic_DNA"/>
</dbReference>
<dbReference type="STRING" id="1300341.I595_2256"/>
<dbReference type="GO" id="GO:0030151">
    <property type="term" value="F:molybdenum ion binding"/>
    <property type="evidence" value="ECO:0007669"/>
    <property type="project" value="InterPro"/>
</dbReference>
<sequence length="210" mass="23839">MEVIAVNIGEKTKTEWKGKTIETGIYKFPISGAIHLEKEDVKGDSVVDRKYHGGEFQAAYLFSADNYSHYKEKYPHLEWDWGMFGENITIKGLKESHLLVGSTYSLGKALVQITLPREPCYKLGIRFKDQSVLKDFIAHNCPGTYVKVLEPGEVKAGDSMVLVNEAINSVSIADFYRLLYAKEKDQKVLRCLIDHPNVPESKRKKLQKLS</sequence>
<feature type="domain" description="MOSC" evidence="1">
    <location>
        <begin position="28"/>
        <end position="163"/>
    </location>
</feature>
<dbReference type="InterPro" id="IPR011037">
    <property type="entry name" value="Pyrv_Knase-like_insert_dom_sf"/>
</dbReference>
<evidence type="ECO:0000259" key="1">
    <source>
        <dbReference type="PROSITE" id="PS51340"/>
    </source>
</evidence>
<name>A0A0P7ATJ3_9FLAO</name>
<organism evidence="2 3">
    <name type="scientific">Croceitalea dokdonensis DOKDO 023</name>
    <dbReference type="NCBI Taxonomy" id="1300341"/>
    <lineage>
        <taxon>Bacteria</taxon>
        <taxon>Pseudomonadati</taxon>
        <taxon>Bacteroidota</taxon>
        <taxon>Flavobacteriia</taxon>
        <taxon>Flavobacteriales</taxon>
        <taxon>Flavobacteriaceae</taxon>
        <taxon>Croceitalea</taxon>
    </lineage>
</organism>
<dbReference type="Gene3D" id="2.40.33.20">
    <property type="entry name" value="PK beta-barrel domain-like"/>
    <property type="match status" value="1"/>
</dbReference>
<comment type="caution">
    <text evidence="2">The sequence shown here is derived from an EMBL/GenBank/DDBJ whole genome shotgun (WGS) entry which is preliminary data.</text>
</comment>
<dbReference type="Pfam" id="PF03473">
    <property type="entry name" value="MOSC"/>
    <property type="match status" value="1"/>
</dbReference>
<evidence type="ECO:0000313" key="3">
    <source>
        <dbReference type="Proteomes" id="UP000050280"/>
    </source>
</evidence>
<dbReference type="PATRIC" id="fig|1300341.3.peg.2428"/>
<dbReference type="PANTHER" id="PTHR30212">
    <property type="entry name" value="PROTEIN YIIM"/>
    <property type="match status" value="1"/>
</dbReference>
<dbReference type="RefSeq" id="WP_054559331.1">
    <property type="nucleotide sequence ID" value="NZ_LDJX01000004.1"/>
</dbReference>
<dbReference type="GO" id="GO:0003824">
    <property type="term" value="F:catalytic activity"/>
    <property type="evidence" value="ECO:0007669"/>
    <property type="project" value="InterPro"/>
</dbReference>
<dbReference type="GO" id="GO:0030170">
    <property type="term" value="F:pyridoxal phosphate binding"/>
    <property type="evidence" value="ECO:0007669"/>
    <property type="project" value="InterPro"/>
</dbReference>
<proteinExistence type="predicted"/>
<evidence type="ECO:0000313" key="2">
    <source>
        <dbReference type="EMBL" id="KPM31761.1"/>
    </source>
</evidence>
<dbReference type="SUPFAM" id="SSF50800">
    <property type="entry name" value="PK beta-barrel domain-like"/>
    <property type="match status" value="1"/>
</dbReference>
<dbReference type="InterPro" id="IPR005302">
    <property type="entry name" value="MoCF_Sase_C"/>
</dbReference>
<dbReference type="Proteomes" id="UP000050280">
    <property type="component" value="Unassembled WGS sequence"/>
</dbReference>
<dbReference type="InterPro" id="IPR052353">
    <property type="entry name" value="Benzoxazolinone_Detox_Enz"/>
</dbReference>
<dbReference type="AlphaFoldDB" id="A0A0P7ATJ3"/>
<dbReference type="OrthoDB" id="9786134at2"/>
<accession>A0A0P7ATJ3</accession>
<keyword evidence="3" id="KW-1185">Reference proteome</keyword>
<reference evidence="2 3" key="1">
    <citation type="submission" date="2015-09" db="EMBL/GenBank/DDBJ databases">
        <title>Genome sequence of the marine flavobacterium Croceitalea dokdonensis DOKDO 023 that contains proton- and sodium-pumping rhodopsins.</title>
        <authorList>
            <person name="Kwon S.-K."/>
            <person name="Lee H.K."/>
            <person name="Kwak M.-J."/>
            <person name="Kim J.F."/>
        </authorList>
    </citation>
    <scope>NUCLEOTIDE SEQUENCE [LARGE SCALE GENOMIC DNA]</scope>
    <source>
        <strain evidence="2 3">DOKDO 023</strain>
    </source>
</reference>
<dbReference type="PROSITE" id="PS51340">
    <property type="entry name" value="MOSC"/>
    <property type="match status" value="1"/>
</dbReference>
<dbReference type="PANTHER" id="PTHR30212:SF2">
    <property type="entry name" value="PROTEIN YIIM"/>
    <property type="match status" value="1"/>
</dbReference>